<dbReference type="PROSITE" id="PS50811">
    <property type="entry name" value="WRKY"/>
    <property type="match status" value="1"/>
</dbReference>
<feature type="region of interest" description="Disordered" evidence="7">
    <location>
        <begin position="1"/>
        <end position="38"/>
    </location>
</feature>
<evidence type="ECO:0000256" key="5">
    <source>
        <dbReference type="PROSITE-ProRule" id="PRU00325"/>
    </source>
</evidence>
<dbReference type="InterPro" id="IPR006564">
    <property type="entry name" value="Znf_PMZ"/>
</dbReference>
<dbReference type="InterPro" id="IPR031052">
    <property type="entry name" value="FHY3/FAR1"/>
</dbReference>
<evidence type="ECO:0000256" key="1">
    <source>
        <dbReference type="ARBA" id="ARBA00005889"/>
    </source>
</evidence>
<evidence type="ECO:0000259" key="9">
    <source>
        <dbReference type="PROSITE" id="PS50966"/>
    </source>
</evidence>
<comment type="similarity">
    <text evidence="1 6">Belongs to the FHY3/FAR1 family.</text>
</comment>
<sequence length="814" mass="93096">MGSTSRGPPPGPPAPPPPAPAGDTEAGRSIASLQDQEEAEDYTLRLGREFGTEFEAYEFYLNYARKVGFTVRRGYANKNRKSGTISSSKYVCSREGFKALDKRTNRSKTPQPDTRTGCKACLTVRRNNGSAKYEVYGFEPKHNHPLFVPSCANPFQRTIVDIQSSEANTSSNVASACEPESRNYVLGDNAVTSIEWQCPLRTRRQREIKCGEAAALLNYLQYQSRADPLFYHAVQLDAEDKVANIFWADVKMITDFSQFGDVVSFDIVSGNNMDLRPFASFVGFDNYGETVVLGMALMYDRTVESFQWLFDTFLNAMSGRAPSTIFYRQDAYVGMAISTVMPDTSHALCTRHLKQTAKGNMNYLIQRGCDFMKEFKACINDYEEEMELFTSWEAMISKYSLHGNVWMQKVFEEKEKWARPYMKWTFSAGMKDTQLNERLHSDVQDYLRLDVDVTLFMRHLQKVVDNRRYIELEIEFSSRLKLADFKIRAPILLQASEAYTDMIFQLFQEEYEEFQSAYIVSRADSGPCREYIVAILDKERKHKVYGNPSEQTVSCSCRKFETLGFLCSHALKILDTMDIKYLPNRYILNRWTKYARRLTGPQIDGRKVQEDTTLEFSNRYQYLCPVFVRLVAKASECEESYRALEQCSIEMCKKVEGILRKQTSIDASASQPDVEDIQVSLSASATDNELEHAMNYSSNKRAKKTKKKGRKDKSQTRSCIKEWLQNKQKLQLEQPAMQFSMLDNHIQPGTDSAFQVHFQWGNCTMRKCSQAEGLGSQSLPSRDQVLILIHIALLVHQVTANIISRACSCSKYLL</sequence>
<dbReference type="GO" id="GO:0006355">
    <property type="term" value="P:regulation of DNA-templated transcription"/>
    <property type="evidence" value="ECO:0007669"/>
    <property type="project" value="UniProtKB-UniRule"/>
</dbReference>
<gene>
    <name evidence="10" type="ORF">URODEC1_LOCUS1741</name>
</gene>
<proteinExistence type="inferred from homology"/>
<keyword evidence="4 6" id="KW-0862">Zinc</keyword>
<feature type="domain" description="WRKY" evidence="8">
    <location>
        <begin position="73"/>
        <end position="147"/>
    </location>
</feature>
<dbReference type="Pfam" id="PF10551">
    <property type="entry name" value="MULE"/>
    <property type="match status" value="1"/>
</dbReference>
<organism evidence="10 11">
    <name type="scientific">Urochloa decumbens</name>
    <dbReference type="NCBI Taxonomy" id="240449"/>
    <lineage>
        <taxon>Eukaryota</taxon>
        <taxon>Viridiplantae</taxon>
        <taxon>Streptophyta</taxon>
        <taxon>Embryophyta</taxon>
        <taxon>Tracheophyta</taxon>
        <taxon>Spermatophyta</taxon>
        <taxon>Magnoliopsida</taxon>
        <taxon>Liliopsida</taxon>
        <taxon>Poales</taxon>
        <taxon>Poaceae</taxon>
        <taxon>PACMAD clade</taxon>
        <taxon>Panicoideae</taxon>
        <taxon>Panicodae</taxon>
        <taxon>Paniceae</taxon>
        <taxon>Melinidinae</taxon>
        <taxon>Urochloa</taxon>
    </lineage>
</organism>
<comment type="subcellular location">
    <subcellularLocation>
        <location evidence="6">Nucleus</location>
    </subcellularLocation>
</comment>
<feature type="domain" description="SWIM-type" evidence="9">
    <location>
        <begin position="531"/>
        <end position="578"/>
    </location>
</feature>
<reference evidence="10" key="1">
    <citation type="submission" date="2024-10" db="EMBL/GenBank/DDBJ databases">
        <authorList>
            <person name="Ryan C."/>
        </authorList>
    </citation>
    <scope>NUCLEOTIDE SEQUENCE [LARGE SCALE GENOMIC DNA]</scope>
</reference>
<name>A0ABC8VBM1_9POAL</name>
<evidence type="ECO:0000256" key="2">
    <source>
        <dbReference type="ARBA" id="ARBA00022723"/>
    </source>
</evidence>
<dbReference type="PROSITE" id="PS50966">
    <property type="entry name" value="ZF_SWIM"/>
    <property type="match status" value="1"/>
</dbReference>
<evidence type="ECO:0000256" key="6">
    <source>
        <dbReference type="RuleBase" id="RU367018"/>
    </source>
</evidence>
<dbReference type="Pfam" id="PF03101">
    <property type="entry name" value="FAR1"/>
    <property type="match status" value="1"/>
</dbReference>
<dbReference type="InterPro" id="IPR018289">
    <property type="entry name" value="MULE_transposase_dom"/>
</dbReference>
<keyword evidence="2 6" id="KW-0479">Metal-binding</keyword>
<dbReference type="InterPro" id="IPR003657">
    <property type="entry name" value="WRKY_dom"/>
</dbReference>
<dbReference type="AlphaFoldDB" id="A0ABC8VBM1"/>
<keyword evidence="11" id="KW-1185">Reference proteome</keyword>
<keyword evidence="3 5" id="KW-0863">Zinc-finger</keyword>
<dbReference type="Pfam" id="PF04434">
    <property type="entry name" value="SWIM"/>
    <property type="match status" value="1"/>
</dbReference>
<accession>A0ABC8VBM1</accession>
<protein>
    <recommendedName>
        <fullName evidence="6">Protein FAR1-RELATED SEQUENCE</fullName>
    </recommendedName>
</protein>
<evidence type="ECO:0000256" key="4">
    <source>
        <dbReference type="ARBA" id="ARBA00022833"/>
    </source>
</evidence>
<evidence type="ECO:0000313" key="10">
    <source>
        <dbReference type="EMBL" id="CAL4887455.1"/>
    </source>
</evidence>
<feature type="compositionally biased region" description="Pro residues" evidence="7">
    <location>
        <begin position="7"/>
        <end position="20"/>
    </location>
</feature>
<dbReference type="GO" id="GO:0008270">
    <property type="term" value="F:zinc ion binding"/>
    <property type="evidence" value="ECO:0007669"/>
    <property type="project" value="UniProtKB-UniRule"/>
</dbReference>
<dbReference type="InterPro" id="IPR004330">
    <property type="entry name" value="FAR1_DNA_bnd_dom"/>
</dbReference>
<evidence type="ECO:0000259" key="8">
    <source>
        <dbReference type="PROSITE" id="PS50811"/>
    </source>
</evidence>
<dbReference type="InterPro" id="IPR007527">
    <property type="entry name" value="Znf_SWIM"/>
</dbReference>
<keyword evidence="6" id="KW-0539">Nucleus</keyword>
<dbReference type="EMBL" id="OZ075111">
    <property type="protein sequence ID" value="CAL4887455.1"/>
    <property type="molecule type" value="Genomic_DNA"/>
</dbReference>
<dbReference type="GO" id="GO:0005634">
    <property type="term" value="C:nucleus"/>
    <property type="evidence" value="ECO:0007669"/>
    <property type="project" value="UniProtKB-SubCell"/>
</dbReference>
<dbReference type="PANTHER" id="PTHR31669:SF281">
    <property type="entry name" value="PROTEIN FAR1-RELATED SEQUENCE"/>
    <property type="match status" value="1"/>
</dbReference>
<dbReference type="SMART" id="SM00575">
    <property type="entry name" value="ZnF_PMZ"/>
    <property type="match status" value="1"/>
</dbReference>
<feature type="compositionally biased region" description="Basic residues" evidence="7">
    <location>
        <begin position="700"/>
        <end position="711"/>
    </location>
</feature>
<evidence type="ECO:0000256" key="7">
    <source>
        <dbReference type="SAM" id="MobiDB-lite"/>
    </source>
</evidence>
<evidence type="ECO:0000313" key="11">
    <source>
        <dbReference type="Proteomes" id="UP001497457"/>
    </source>
</evidence>
<comment type="function">
    <text evidence="6">Putative transcription activator involved in regulating light control of development.</text>
</comment>
<feature type="region of interest" description="Disordered" evidence="7">
    <location>
        <begin position="698"/>
        <end position="717"/>
    </location>
</feature>
<dbReference type="PANTHER" id="PTHR31669">
    <property type="entry name" value="PROTEIN FAR1-RELATED SEQUENCE 10-RELATED"/>
    <property type="match status" value="1"/>
</dbReference>
<evidence type="ECO:0000256" key="3">
    <source>
        <dbReference type="ARBA" id="ARBA00022771"/>
    </source>
</evidence>
<dbReference type="Proteomes" id="UP001497457">
    <property type="component" value="Chromosome 1b"/>
</dbReference>